<organism evidence="1 2">
    <name type="scientific">Penicillium capsulatum</name>
    <dbReference type="NCBI Taxonomy" id="69766"/>
    <lineage>
        <taxon>Eukaryota</taxon>
        <taxon>Fungi</taxon>
        <taxon>Dikarya</taxon>
        <taxon>Ascomycota</taxon>
        <taxon>Pezizomycotina</taxon>
        <taxon>Eurotiomycetes</taxon>
        <taxon>Eurotiomycetidae</taxon>
        <taxon>Eurotiales</taxon>
        <taxon>Aspergillaceae</taxon>
        <taxon>Penicillium</taxon>
    </lineage>
</organism>
<gene>
    <name evidence="1" type="ORF">N7492_008569</name>
</gene>
<reference evidence="1" key="1">
    <citation type="submission" date="2022-11" db="EMBL/GenBank/DDBJ databases">
        <authorList>
            <person name="Petersen C."/>
        </authorList>
    </citation>
    <scope>NUCLEOTIDE SEQUENCE</scope>
    <source>
        <strain evidence="1">IBT 21917</strain>
    </source>
</reference>
<name>A0A9W9HTQ3_9EURO</name>
<dbReference type="Proteomes" id="UP001146351">
    <property type="component" value="Unassembled WGS sequence"/>
</dbReference>
<dbReference type="AlphaFoldDB" id="A0A9W9HTQ3"/>
<evidence type="ECO:0000313" key="1">
    <source>
        <dbReference type="EMBL" id="KAJ5155766.1"/>
    </source>
</evidence>
<dbReference type="EMBL" id="JAPQKO010000006">
    <property type="protein sequence ID" value="KAJ5155766.1"/>
    <property type="molecule type" value="Genomic_DNA"/>
</dbReference>
<sequence length="199" mass="21926">KSHSTSILPSFFYLPSARKIVATSVLDLGITGVVGGPDENPPAYLIALCPNLKSFKYQHSDDCHLSLGYQPESLGPLVGFVALRELRKRLANLLDIQDQAEPTVPLIDILLYSIEKVFIEGCKEEDLATLVGVKGTFRNDSFHRHSEVDDSLSGRSLGGLPDELIKDEALQITERLRTHCAIAGIDFHLYDRTSDFAGM</sequence>
<feature type="non-terminal residue" evidence="1">
    <location>
        <position position="199"/>
    </location>
</feature>
<proteinExistence type="predicted"/>
<accession>A0A9W9HTQ3</accession>
<reference evidence="1" key="2">
    <citation type="journal article" date="2023" name="IMA Fungus">
        <title>Comparative genomic study of the Penicillium genus elucidates a diverse pangenome and 15 lateral gene transfer events.</title>
        <authorList>
            <person name="Petersen C."/>
            <person name="Sorensen T."/>
            <person name="Nielsen M.R."/>
            <person name="Sondergaard T.E."/>
            <person name="Sorensen J.L."/>
            <person name="Fitzpatrick D.A."/>
            <person name="Frisvad J.C."/>
            <person name="Nielsen K.L."/>
        </authorList>
    </citation>
    <scope>NUCLEOTIDE SEQUENCE</scope>
    <source>
        <strain evidence="1">IBT 21917</strain>
    </source>
</reference>
<protein>
    <submittedName>
        <fullName evidence="1">Uncharacterized protein</fullName>
    </submittedName>
</protein>
<keyword evidence="2" id="KW-1185">Reference proteome</keyword>
<evidence type="ECO:0000313" key="2">
    <source>
        <dbReference type="Proteomes" id="UP001146351"/>
    </source>
</evidence>
<comment type="caution">
    <text evidence="1">The sequence shown here is derived from an EMBL/GenBank/DDBJ whole genome shotgun (WGS) entry which is preliminary data.</text>
</comment>